<comment type="caution">
    <text evidence="1">The sequence shown here is derived from an EMBL/GenBank/DDBJ whole genome shotgun (WGS) entry which is preliminary data.</text>
</comment>
<dbReference type="Proteomes" id="UP000224854">
    <property type="component" value="Unassembled WGS sequence"/>
</dbReference>
<dbReference type="EMBL" id="NJEU01000023">
    <property type="protein sequence ID" value="PHH83193.1"/>
    <property type="molecule type" value="Genomic_DNA"/>
</dbReference>
<dbReference type="AlphaFoldDB" id="A0A2C5ZTN8"/>
<evidence type="ECO:0000313" key="2">
    <source>
        <dbReference type="Proteomes" id="UP000224854"/>
    </source>
</evidence>
<organism evidence="1 2">
    <name type="scientific">Ophiocordyceps australis</name>
    <dbReference type="NCBI Taxonomy" id="1399860"/>
    <lineage>
        <taxon>Eukaryota</taxon>
        <taxon>Fungi</taxon>
        <taxon>Dikarya</taxon>
        <taxon>Ascomycota</taxon>
        <taxon>Pezizomycotina</taxon>
        <taxon>Sordariomycetes</taxon>
        <taxon>Hypocreomycetidae</taxon>
        <taxon>Hypocreales</taxon>
        <taxon>Ophiocordycipitaceae</taxon>
        <taxon>Ophiocordyceps</taxon>
    </lineage>
</organism>
<keyword evidence="2" id="KW-1185">Reference proteome</keyword>
<protein>
    <recommendedName>
        <fullName evidence="3">MACPF domain-containing protein</fullName>
    </recommendedName>
</protein>
<evidence type="ECO:0000313" key="1">
    <source>
        <dbReference type="EMBL" id="PHH83193.1"/>
    </source>
</evidence>
<accession>A0A2C5ZTN8</accession>
<reference evidence="1 2" key="1">
    <citation type="submission" date="2017-06" db="EMBL/GenBank/DDBJ databases">
        <title>Ant-infecting Ophiocordyceps genomes reveal a high diversity of potential behavioral manipulation genes and a possible major role for enterotoxins.</title>
        <authorList>
            <person name="De Bekker C."/>
            <person name="Evans H.C."/>
            <person name="Brachmann A."/>
            <person name="Hughes D.P."/>
        </authorList>
    </citation>
    <scope>NUCLEOTIDE SEQUENCE [LARGE SCALE GENOMIC DNA]</scope>
    <source>
        <strain evidence="1 2">1348a</strain>
    </source>
</reference>
<sequence>MIDAGVDSDNSDRGPRYNTFLGKGAKHSAVMFEAQLRKRSTETLPDDDVLESDMIPQDLLYKFTAPSTDMNGIDLYEYFTPPSRAAILEAATAKDIVEEMDAGDDSGTGLVARSHGQHSCTRDFTSARHYTEDYETCLRALGVTAAATVSGWGQSATISGDFLSQAKFLKSTLTYVITMELNKQQNFTARFLFNDGLYNQQTFASDFGDRWIRGFQTGGKMMVRVSIKSKEEGNKREIKAFAEAALSFWGVRGDISAHARENMKKLDRKAKIDMSIHYQGEVDKEILNASSGTDKASSVEDQFMQVKTWSDSFIHSACEHDYRYQIFLDEYNNLENFPRTQPVPDYDIAHRVSFVVLKERVKVSEMSQLLRKCKAPRL</sequence>
<dbReference type="OrthoDB" id="3231004at2759"/>
<gene>
    <name evidence="1" type="ORF">CDD82_3118</name>
</gene>
<name>A0A2C5ZTN8_9HYPO</name>
<evidence type="ECO:0008006" key="3">
    <source>
        <dbReference type="Google" id="ProtNLM"/>
    </source>
</evidence>
<proteinExistence type="predicted"/>